<dbReference type="PRINTS" id="PR00455">
    <property type="entry name" value="HTHTETR"/>
</dbReference>
<evidence type="ECO:0000256" key="6">
    <source>
        <dbReference type="PROSITE-ProRule" id="PRU00335"/>
    </source>
</evidence>
<evidence type="ECO:0000256" key="5">
    <source>
        <dbReference type="ARBA" id="ARBA00023163"/>
    </source>
</evidence>
<evidence type="ECO:0000256" key="2">
    <source>
        <dbReference type="ARBA" id="ARBA00023002"/>
    </source>
</evidence>
<dbReference type="Pfam" id="PF00171">
    <property type="entry name" value="Aldedh"/>
    <property type="match status" value="2"/>
</dbReference>
<organism evidence="9 12">
    <name type="scientific">Methylopila capsulata</name>
    <dbReference type="NCBI Taxonomy" id="61654"/>
    <lineage>
        <taxon>Bacteria</taxon>
        <taxon>Pseudomonadati</taxon>
        <taxon>Pseudomonadota</taxon>
        <taxon>Alphaproteobacteria</taxon>
        <taxon>Hyphomicrobiales</taxon>
        <taxon>Methylopilaceae</taxon>
        <taxon>Methylopila</taxon>
    </lineage>
</organism>
<evidence type="ECO:0000256" key="4">
    <source>
        <dbReference type="ARBA" id="ARBA00023125"/>
    </source>
</evidence>
<dbReference type="InterPro" id="IPR016162">
    <property type="entry name" value="Ald_DH_N"/>
</dbReference>
<keyword evidence="1" id="KW-0678">Repressor</keyword>
<keyword evidence="2 10" id="KW-0560">Oxidoreductase</keyword>
<feature type="DNA-binding region" description="H-T-H motif" evidence="6">
    <location>
        <begin position="59"/>
        <end position="78"/>
    </location>
</feature>
<reference evidence="9" key="3">
    <citation type="submission" date="2023-01" db="EMBL/GenBank/DDBJ databases">
        <authorList>
            <person name="Sun Q."/>
            <person name="Evtushenko L."/>
        </authorList>
    </citation>
    <scope>NUCLEOTIDE SEQUENCE</scope>
    <source>
        <strain evidence="9">VKM B-1606</strain>
    </source>
</reference>
<dbReference type="InterPro" id="IPR016161">
    <property type="entry name" value="Ald_DH/histidinol_DH"/>
</dbReference>
<dbReference type="GO" id="GO:0008802">
    <property type="term" value="F:betaine-aldehyde dehydrogenase (NAD+) activity"/>
    <property type="evidence" value="ECO:0007669"/>
    <property type="project" value="UniProtKB-EC"/>
</dbReference>
<dbReference type="InterPro" id="IPR016163">
    <property type="entry name" value="Ald_DH_C"/>
</dbReference>
<proteinExistence type="predicted"/>
<dbReference type="Gene3D" id="1.10.357.10">
    <property type="entry name" value="Tetracycline Repressor, domain 2"/>
    <property type="match status" value="1"/>
</dbReference>
<dbReference type="Proteomes" id="UP000758856">
    <property type="component" value="Unassembled WGS sequence"/>
</dbReference>
<feature type="domain" description="HTH tetR-type" evidence="8">
    <location>
        <begin position="36"/>
        <end position="96"/>
    </location>
</feature>
<dbReference type="Pfam" id="PF00440">
    <property type="entry name" value="TetR_N"/>
    <property type="match status" value="1"/>
</dbReference>
<evidence type="ECO:0000313" key="12">
    <source>
        <dbReference type="Proteomes" id="UP001143400"/>
    </source>
</evidence>
<dbReference type="EMBL" id="BSFF01000009">
    <property type="protein sequence ID" value="GLK57276.1"/>
    <property type="molecule type" value="Genomic_DNA"/>
</dbReference>
<dbReference type="Proteomes" id="UP001143400">
    <property type="component" value="Unassembled WGS sequence"/>
</dbReference>
<dbReference type="GO" id="GO:0003677">
    <property type="term" value="F:DNA binding"/>
    <property type="evidence" value="ECO:0007669"/>
    <property type="project" value="UniProtKB-UniRule"/>
</dbReference>
<keyword evidence="11" id="KW-1185">Reference proteome</keyword>
<evidence type="ECO:0000256" key="3">
    <source>
        <dbReference type="ARBA" id="ARBA00023015"/>
    </source>
</evidence>
<dbReference type="InterPro" id="IPR036271">
    <property type="entry name" value="Tet_transcr_reg_TetR-rel_C_sf"/>
</dbReference>
<dbReference type="RefSeq" id="WP_271206205.1">
    <property type="nucleotide sequence ID" value="NZ_BSFF01000009.1"/>
</dbReference>
<dbReference type="NCBIfam" id="NF001978">
    <property type="entry name" value="PRK00767.1"/>
    <property type="match status" value="1"/>
</dbReference>
<evidence type="ECO:0000256" key="7">
    <source>
        <dbReference type="SAM" id="MobiDB-lite"/>
    </source>
</evidence>
<dbReference type="InterPro" id="IPR001647">
    <property type="entry name" value="HTH_TetR"/>
</dbReference>
<comment type="caution">
    <text evidence="9">The sequence shown here is derived from an EMBL/GenBank/DDBJ whole genome shotgun (WGS) entry which is preliminary data.</text>
</comment>
<keyword evidence="4 6" id="KW-0238">DNA-binding</keyword>
<dbReference type="InterPro" id="IPR009057">
    <property type="entry name" value="Homeodomain-like_sf"/>
</dbReference>
<keyword evidence="5" id="KW-0804">Transcription</keyword>
<dbReference type="Gene3D" id="3.40.605.10">
    <property type="entry name" value="Aldehyde Dehydrogenase, Chain A, domain 1"/>
    <property type="match status" value="1"/>
</dbReference>
<evidence type="ECO:0000259" key="8">
    <source>
        <dbReference type="PROSITE" id="PS50977"/>
    </source>
</evidence>
<dbReference type="PANTHER" id="PTHR11699">
    <property type="entry name" value="ALDEHYDE DEHYDROGENASE-RELATED"/>
    <property type="match status" value="1"/>
</dbReference>
<dbReference type="InterPro" id="IPR039538">
    <property type="entry name" value="BetI_C"/>
</dbReference>
<evidence type="ECO:0000313" key="9">
    <source>
        <dbReference type="EMBL" id="GLK57276.1"/>
    </source>
</evidence>
<accession>A0A9W6IY58</accession>
<dbReference type="InterPro" id="IPR015590">
    <property type="entry name" value="Aldehyde_DH_dom"/>
</dbReference>
<evidence type="ECO:0000313" key="10">
    <source>
        <dbReference type="EMBL" id="MBM7853509.1"/>
    </source>
</evidence>
<dbReference type="SUPFAM" id="SSF48498">
    <property type="entry name" value="Tetracyclin repressor-like, C-terminal domain"/>
    <property type="match status" value="1"/>
</dbReference>
<name>A0A9W6IY58_9HYPH</name>
<feature type="region of interest" description="Disordered" evidence="7">
    <location>
        <begin position="230"/>
        <end position="250"/>
    </location>
</feature>
<dbReference type="Gene3D" id="3.40.309.10">
    <property type="entry name" value="Aldehyde Dehydrogenase, Chain A, domain 2"/>
    <property type="match status" value="1"/>
</dbReference>
<evidence type="ECO:0000313" key="11">
    <source>
        <dbReference type="Proteomes" id="UP000758856"/>
    </source>
</evidence>
<dbReference type="Pfam" id="PF13977">
    <property type="entry name" value="TetR_C_6"/>
    <property type="match status" value="1"/>
</dbReference>
<keyword evidence="3" id="KW-0805">Transcription regulation</keyword>
<dbReference type="SUPFAM" id="SSF46689">
    <property type="entry name" value="Homeodomain-like"/>
    <property type="match status" value="1"/>
</dbReference>
<dbReference type="SUPFAM" id="SSF53720">
    <property type="entry name" value="ALDH-like"/>
    <property type="match status" value="1"/>
</dbReference>
<feature type="compositionally biased region" description="Low complexity" evidence="7">
    <location>
        <begin position="230"/>
        <end position="243"/>
    </location>
</feature>
<sequence>MRQIDVEQVFNGGVCLVMAPPQSAASPSEPMRSFEAERRRHLIEATIETVSDVGFKAASLGEIARRAGVSQGLFAHYFGDKDGLLEATLRFMAARLARATAARLRAALTPLERVLAVPESALAPEEFDPRTSAVWLAFWGQIMHSEPYRRVQSIYQQRMRANLRYGLRPLVDPARLEISVSFIAATIDGLWLQSHSTGVVRSDGSEARSIVRELVTLLITREGAARQAAAPAQPAAVAPSTPARPWLSSDAGGSAAWRTAARAERGEVLRRVALRLRDERKAIARLEARDAGRPVADVEAHDLPRVIRAFERAAERAAAPAADHVDFGGGRRGWADRSPPASVLAPVHWSAPLLLASRLVAPALAEGAAAVACSAARKTRALSRLAEIAREAGAPEGAFAVLGGDDAERAVRAAGGPSTGWADAPRKSAVLVTADADLDRAAAEIVRGARRFARARALSETLVFVADAVRPAFVERLRAEIAALVVGDPMDPVVEVGPMVSRDQLERALALIEAARRDGARVKLGGRAGDLGGRSRAAVLKPTLLDDGHEGMAVARTPLFAPIVLTCGFATEADAAARLKALGPGLSLGVYAGDVARARRLARAAEAAVCRINDGGGGFASAEEDWLEPDAGAFGRVRRTLACEQDAD</sequence>
<reference evidence="9" key="1">
    <citation type="journal article" date="2014" name="Int. J. Syst. Evol. Microbiol.">
        <title>Complete genome sequence of Corynebacterium casei LMG S-19264T (=DSM 44701T), isolated from a smear-ripened cheese.</title>
        <authorList>
            <consortium name="US DOE Joint Genome Institute (JGI-PGF)"/>
            <person name="Walter F."/>
            <person name="Albersmeier A."/>
            <person name="Kalinowski J."/>
            <person name="Ruckert C."/>
        </authorList>
    </citation>
    <scope>NUCLEOTIDE SEQUENCE</scope>
    <source>
        <strain evidence="9">VKM B-1606</strain>
    </source>
</reference>
<gene>
    <name evidence="9" type="ORF">GCM10008170_32960</name>
    <name evidence="10" type="ORF">JOD31_003770</name>
</gene>
<dbReference type="EMBL" id="JAFBCY010000005">
    <property type="protein sequence ID" value="MBM7853509.1"/>
    <property type="molecule type" value="Genomic_DNA"/>
</dbReference>
<dbReference type="PROSITE" id="PS50977">
    <property type="entry name" value="HTH_TETR_2"/>
    <property type="match status" value="1"/>
</dbReference>
<dbReference type="EC" id="1.2.1.8" evidence="10"/>
<reference evidence="10 11" key="2">
    <citation type="submission" date="2021-01" db="EMBL/GenBank/DDBJ databases">
        <title>Genomic Encyclopedia of Type Strains, Phase IV (KMG-IV): sequencing the most valuable type-strain genomes for metagenomic binning, comparative biology and taxonomic classification.</title>
        <authorList>
            <person name="Goeker M."/>
        </authorList>
    </citation>
    <scope>NUCLEOTIDE SEQUENCE [LARGE SCALE GENOMIC DNA]</scope>
    <source>
        <strain evidence="10 11">DSM 6130</strain>
    </source>
</reference>
<evidence type="ECO:0000256" key="1">
    <source>
        <dbReference type="ARBA" id="ARBA00022491"/>
    </source>
</evidence>
<dbReference type="AlphaFoldDB" id="A0A9W6IY58"/>
<protein>
    <submittedName>
        <fullName evidence="10">Betaine-aldehyde dehydrogenase</fullName>
        <ecNumber evidence="10">1.2.1.8</ecNumber>
    </submittedName>
</protein>